<evidence type="ECO:0000256" key="2">
    <source>
        <dbReference type="ARBA" id="ARBA00004123"/>
    </source>
</evidence>
<evidence type="ECO:0000256" key="3">
    <source>
        <dbReference type="ARBA" id="ARBA00006958"/>
    </source>
</evidence>
<sequence>MSEYGDHQQVVFIICLDPGCSILRRKRRGRFWVHPINQQRRLLGDYYHLVQELRLDSERHHQYFRMSAEKMDELLSIVGPDLRRQSTTYRAAIEPKQRLAVGLRYLASGDSFVSLAFSYRLGVTTVRNSVFMLCKAIENTMMGQYLPRPTEESWREVAQGFWKKWNFPNCLGALDGKHIVIEKPPHSGSMYFNYKRTFSTVLLALVDADYRFRVINVGDYGRSSDGGIYAGSALGIGMERGTLHVPPNAPLPGAADANPMPHVIVADAAFPLKPYLMRPFPGSLLDHDKRIYNYRLSRARMVVENAFGILASRWRIMYRRINLLPENVDSVVIAACVLHNFLLCPRDNQQLLEEFQQQGGRLRPVGNMAGQRTSAEARAVREAFSAFFNSPEGSVSWQERMI</sequence>
<evidence type="ECO:0000313" key="9">
    <source>
        <dbReference type="Ensembl" id="ENSSFAP00005044469.1"/>
    </source>
</evidence>
<dbReference type="Ensembl" id="ENSSFAT00005046036.1">
    <property type="protein sequence ID" value="ENSSFAP00005044469.1"/>
    <property type="gene ID" value="ENSSFAG00005021889.1"/>
</dbReference>
<evidence type="ECO:0000256" key="4">
    <source>
        <dbReference type="ARBA" id="ARBA00022722"/>
    </source>
</evidence>
<dbReference type="GO" id="GO:0004518">
    <property type="term" value="F:nuclease activity"/>
    <property type="evidence" value="ECO:0007669"/>
    <property type="project" value="UniProtKB-KW"/>
</dbReference>
<organism evidence="9 10">
    <name type="scientific">Salarias fasciatus</name>
    <name type="common">Jewelled blenny</name>
    <name type="synonym">Blennius fasciatus</name>
    <dbReference type="NCBI Taxonomy" id="181472"/>
    <lineage>
        <taxon>Eukaryota</taxon>
        <taxon>Metazoa</taxon>
        <taxon>Chordata</taxon>
        <taxon>Craniata</taxon>
        <taxon>Vertebrata</taxon>
        <taxon>Euteleostomi</taxon>
        <taxon>Actinopterygii</taxon>
        <taxon>Neopterygii</taxon>
        <taxon>Teleostei</taxon>
        <taxon>Neoteleostei</taxon>
        <taxon>Acanthomorphata</taxon>
        <taxon>Ovalentaria</taxon>
        <taxon>Blenniimorphae</taxon>
        <taxon>Blenniiformes</taxon>
        <taxon>Blennioidei</taxon>
        <taxon>Blenniidae</taxon>
        <taxon>Salariinae</taxon>
        <taxon>Salarias</taxon>
    </lineage>
</organism>
<dbReference type="PANTHER" id="PTHR22930">
    <property type="match status" value="1"/>
</dbReference>
<proteinExistence type="inferred from homology"/>
<comment type="subcellular location">
    <subcellularLocation>
        <location evidence="2">Nucleus</location>
    </subcellularLocation>
</comment>
<evidence type="ECO:0000256" key="1">
    <source>
        <dbReference type="ARBA" id="ARBA00001968"/>
    </source>
</evidence>
<dbReference type="Proteomes" id="UP000472267">
    <property type="component" value="Chromosome 20"/>
</dbReference>
<dbReference type="GO" id="GO:0046872">
    <property type="term" value="F:metal ion binding"/>
    <property type="evidence" value="ECO:0007669"/>
    <property type="project" value="UniProtKB-KW"/>
</dbReference>
<dbReference type="AlphaFoldDB" id="A0A672ITS6"/>
<reference evidence="9" key="3">
    <citation type="submission" date="2025-09" db="UniProtKB">
        <authorList>
            <consortium name="Ensembl"/>
        </authorList>
    </citation>
    <scope>IDENTIFICATION</scope>
</reference>
<evidence type="ECO:0000256" key="5">
    <source>
        <dbReference type="ARBA" id="ARBA00022723"/>
    </source>
</evidence>
<accession>A0A672ITS6</accession>
<dbReference type="GO" id="GO:0016787">
    <property type="term" value="F:hydrolase activity"/>
    <property type="evidence" value="ECO:0007669"/>
    <property type="project" value="UniProtKB-KW"/>
</dbReference>
<comment type="similarity">
    <text evidence="3">Belongs to the HARBI1 family.</text>
</comment>
<keyword evidence="5" id="KW-0479">Metal-binding</keyword>
<keyword evidence="7" id="KW-0539">Nucleus</keyword>
<dbReference type="InParanoid" id="A0A672ITS6"/>
<dbReference type="PANTHER" id="PTHR22930:SF269">
    <property type="entry name" value="NUCLEASE HARBI1-LIKE PROTEIN"/>
    <property type="match status" value="1"/>
</dbReference>
<dbReference type="GO" id="GO:0005634">
    <property type="term" value="C:nucleus"/>
    <property type="evidence" value="ECO:0007669"/>
    <property type="project" value="UniProtKB-SubCell"/>
</dbReference>
<keyword evidence="4" id="KW-0540">Nuclease</keyword>
<dbReference type="InterPro" id="IPR045249">
    <property type="entry name" value="HARBI1-like"/>
</dbReference>
<evidence type="ECO:0000256" key="7">
    <source>
        <dbReference type="ARBA" id="ARBA00023242"/>
    </source>
</evidence>
<feature type="domain" description="DDE Tnp4" evidence="8">
    <location>
        <begin position="174"/>
        <end position="340"/>
    </location>
</feature>
<protein>
    <recommendedName>
        <fullName evidence="8">DDE Tnp4 domain-containing protein</fullName>
    </recommendedName>
</protein>
<keyword evidence="10" id="KW-1185">Reference proteome</keyword>
<evidence type="ECO:0000313" key="10">
    <source>
        <dbReference type="Proteomes" id="UP000472267"/>
    </source>
</evidence>
<evidence type="ECO:0000259" key="8">
    <source>
        <dbReference type="Pfam" id="PF13359"/>
    </source>
</evidence>
<reference evidence="9" key="2">
    <citation type="submission" date="2025-08" db="UniProtKB">
        <authorList>
            <consortium name="Ensembl"/>
        </authorList>
    </citation>
    <scope>IDENTIFICATION</scope>
</reference>
<dbReference type="Pfam" id="PF13359">
    <property type="entry name" value="DDE_Tnp_4"/>
    <property type="match status" value="1"/>
</dbReference>
<comment type="cofactor">
    <cofactor evidence="1">
        <name>a divalent metal cation</name>
        <dbReference type="ChEBI" id="CHEBI:60240"/>
    </cofactor>
</comment>
<name>A0A672ITS6_SALFA</name>
<gene>
    <name evidence="9" type="primary">LOC115408097</name>
</gene>
<reference evidence="9" key="1">
    <citation type="submission" date="2019-06" db="EMBL/GenBank/DDBJ databases">
        <authorList>
            <consortium name="Wellcome Sanger Institute Data Sharing"/>
        </authorList>
    </citation>
    <scope>NUCLEOTIDE SEQUENCE [LARGE SCALE GENOMIC DNA]</scope>
</reference>
<evidence type="ECO:0000256" key="6">
    <source>
        <dbReference type="ARBA" id="ARBA00022801"/>
    </source>
</evidence>
<dbReference type="InterPro" id="IPR027806">
    <property type="entry name" value="HARBI1_dom"/>
</dbReference>
<keyword evidence="6" id="KW-0378">Hydrolase</keyword>
<dbReference type="OMA" id="FENNIFC"/>